<dbReference type="InterPro" id="IPR036097">
    <property type="entry name" value="HisK_dim/P_sf"/>
</dbReference>
<dbReference type="InterPro" id="IPR005467">
    <property type="entry name" value="His_kinase_dom"/>
</dbReference>
<dbReference type="SUPFAM" id="SSF47384">
    <property type="entry name" value="Homodimeric domain of signal transducing histidine kinase"/>
    <property type="match status" value="1"/>
</dbReference>
<evidence type="ECO:0000256" key="10">
    <source>
        <dbReference type="ARBA" id="ARBA00023136"/>
    </source>
</evidence>
<keyword evidence="4" id="KW-0597">Phosphoprotein</keyword>
<evidence type="ECO:0000256" key="4">
    <source>
        <dbReference type="ARBA" id="ARBA00022553"/>
    </source>
</evidence>
<dbReference type="RefSeq" id="WP_164575371.1">
    <property type="nucleotide sequence ID" value="NZ_JAAXDH010000036.1"/>
</dbReference>
<dbReference type="InterPro" id="IPR003661">
    <property type="entry name" value="HisK_dim/P_dom"/>
</dbReference>
<dbReference type="EC" id="2.7.13.3" evidence="3"/>
<dbReference type="GO" id="GO:0000155">
    <property type="term" value="F:phosphorelay sensor kinase activity"/>
    <property type="evidence" value="ECO:0007669"/>
    <property type="project" value="InterPro"/>
</dbReference>
<dbReference type="GO" id="GO:0005886">
    <property type="term" value="C:plasma membrane"/>
    <property type="evidence" value="ECO:0007669"/>
    <property type="project" value="TreeGrafter"/>
</dbReference>
<dbReference type="CDD" id="cd00082">
    <property type="entry name" value="HisKA"/>
    <property type="match status" value="1"/>
</dbReference>
<feature type="transmembrane region" description="Helical" evidence="11">
    <location>
        <begin position="12"/>
        <end position="34"/>
    </location>
</feature>
<sequence>MKGTISIRRTAFIWLAGLMAIIGVCAATTSYFLVRNEASDFLDNQLRQIALYVGDAPPAPAGRPVGDVPHDPEDDFVIQVWDVAGKPSRLSHPAVDIPQQRSTGFADISTGSDNWRVYTLIAPYRTVQVSQDMSVRQELATSAALQAALPIIVLIPLSLLTLSWIVDRIMARLNRLAVAVASRDARVDDPVPIDDVPAEVVPFVSSINLLLARLRALLERQRRFISDAAHELRTPLSALQIQIDNLRHDDRDGRFSQRLTELEAGIGRATRLVSKLLRLARYDAHEIAPAPQPIDLVQLALDTVARLTPLAESRQIDLGITCKDKAITIGALADFEVILDNLVENAVRYTPPSGTVDIAVVVAGREARIEIRDTGPGIADEEMPHVFERFFRARPQDSEGSGLGLSIAKAAAERQGARLALAMREDGPGLVACLIVRMASMKA</sequence>
<evidence type="ECO:0000256" key="11">
    <source>
        <dbReference type="SAM" id="Phobius"/>
    </source>
</evidence>
<comment type="subcellular location">
    <subcellularLocation>
        <location evidence="2">Membrane</location>
        <topology evidence="2">Multi-pass membrane protein</topology>
    </subcellularLocation>
</comment>
<evidence type="ECO:0000259" key="12">
    <source>
        <dbReference type="PROSITE" id="PS50109"/>
    </source>
</evidence>
<gene>
    <name evidence="13" type="ORF">GR204_01530</name>
</gene>
<keyword evidence="5" id="KW-0808">Transferase</keyword>
<feature type="transmembrane region" description="Helical" evidence="11">
    <location>
        <begin position="143"/>
        <end position="166"/>
    </location>
</feature>
<dbReference type="Pfam" id="PF02518">
    <property type="entry name" value="HATPase_c"/>
    <property type="match status" value="1"/>
</dbReference>
<name>A0A6P0AYQ3_RHILE</name>
<dbReference type="PRINTS" id="PR00344">
    <property type="entry name" value="BCTRLSENSOR"/>
</dbReference>
<evidence type="ECO:0000313" key="13">
    <source>
        <dbReference type="EMBL" id="NEI32700.1"/>
    </source>
</evidence>
<dbReference type="SUPFAM" id="SSF55874">
    <property type="entry name" value="ATPase domain of HSP90 chaperone/DNA topoisomerase II/histidine kinase"/>
    <property type="match status" value="1"/>
</dbReference>
<dbReference type="InterPro" id="IPR050428">
    <property type="entry name" value="TCS_sensor_his_kinase"/>
</dbReference>
<evidence type="ECO:0000313" key="14">
    <source>
        <dbReference type="Proteomes" id="UP000471560"/>
    </source>
</evidence>
<evidence type="ECO:0000256" key="3">
    <source>
        <dbReference type="ARBA" id="ARBA00012438"/>
    </source>
</evidence>
<proteinExistence type="predicted"/>
<evidence type="ECO:0000256" key="6">
    <source>
        <dbReference type="ARBA" id="ARBA00022692"/>
    </source>
</evidence>
<evidence type="ECO:0000256" key="2">
    <source>
        <dbReference type="ARBA" id="ARBA00004141"/>
    </source>
</evidence>
<protein>
    <recommendedName>
        <fullName evidence="3">histidine kinase</fullName>
        <ecNumber evidence="3">2.7.13.3</ecNumber>
    </recommendedName>
</protein>
<dbReference type="Gene3D" id="3.30.565.10">
    <property type="entry name" value="Histidine kinase-like ATPase, C-terminal domain"/>
    <property type="match status" value="1"/>
</dbReference>
<evidence type="ECO:0000256" key="5">
    <source>
        <dbReference type="ARBA" id="ARBA00022679"/>
    </source>
</evidence>
<dbReference type="PANTHER" id="PTHR45436">
    <property type="entry name" value="SENSOR HISTIDINE KINASE YKOH"/>
    <property type="match status" value="1"/>
</dbReference>
<dbReference type="AlphaFoldDB" id="A0A6P0AYQ3"/>
<dbReference type="PROSITE" id="PS50109">
    <property type="entry name" value="HIS_KIN"/>
    <property type="match status" value="1"/>
</dbReference>
<evidence type="ECO:0000256" key="9">
    <source>
        <dbReference type="ARBA" id="ARBA00023012"/>
    </source>
</evidence>
<dbReference type="CDD" id="cd00075">
    <property type="entry name" value="HATPase"/>
    <property type="match status" value="1"/>
</dbReference>
<evidence type="ECO:0000256" key="7">
    <source>
        <dbReference type="ARBA" id="ARBA00022777"/>
    </source>
</evidence>
<keyword evidence="10 11" id="KW-0472">Membrane</keyword>
<comment type="catalytic activity">
    <reaction evidence="1">
        <text>ATP + protein L-histidine = ADP + protein N-phospho-L-histidine.</text>
        <dbReference type="EC" id="2.7.13.3"/>
    </reaction>
</comment>
<dbReference type="SMART" id="SM00388">
    <property type="entry name" value="HisKA"/>
    <property type="match status" value="1"/>
</dbReference>
<keyword evidence="7 13" id="KW-0418">Kinase</keyword>
<evidence type="ECO:0000256" key="1">
    <source>
        <dbReference type="ARBA" id="ARBA00000085"/>
    </source>
</evidence>
<dbReference type="Gene3D" id="1.10.287.130">
    <property type="match status" value="1"/>
</dbReference>
<comment type="caution">
    <text evidence="13">The sequence shown here is derived from an EMBL/GenBank/DDBJ whole genome shotgun (WGS) entry which is preliminary data.</text>
</comment>
<keyword evidence="6 11" id="KW-0812">Transmembrane</keyword>
<accession>A0A6P0AYQ3</accession>
<dbReference type="Proteomes" id="UP000471560">
    <property type="component" value="Unassembled WGS sequence"/>
</dbReference>
<dbReference type="SMART" id="SM00387">
    <property type="entry name" value="HATPase_c"/>
    <property type="match status" value="1"/>
</dbReference>
<dbReference type="EMBL" id="WUEZ01000002">
    <property type="protein sequence ID" value="NEI32700.1"/>
    <property type="molecule type" value="Genomic_DNA"/>
</dbReference>
<dbReference type="PANTHER" id="PTHR45436:SF15">
    <property type="entry name" value="SENSOR HISTIDINE KINASE CUSS"/>
    <property type="match status" value="1"/>
</dbReference>
<evidence type="ECO:0000256" key="8">
    <source>
        <dbReference type="ARBA" id="ARBA00022989"/>
    </source>
</evidence>
<keyword evidence="8 11" id="KW-1133">Transmembrane helix</keyword>
<dbReference type="InterPro" id="IPR003594">
    <property type="entry name" value="HATPase_dom"/>
</dbReference>
<organism evidence="13 14">
    <name type="scientific">Rhizobium leguminosarum</name>
    <dbReference type="NCBI Taxonomy" id="384"/>
    <lineage>
        <taxon>Bacteria</taxon>
        <taxon>Pseudomonadati</taxon>
        <taxon>Pseudomonadota</taxon>
        <taxon>Alphaproteobacteria</taxon>
        <taxon>Hyphomicrobiales</taxon>
        <taxon>Rhizobiaceae</taxon>
        <taxon>Rhizobium/Agrobacterium group</taxon>
        <taxon>Rhizobium</taxon>
    </lineage>
</organism>
<reference evidence="13 14" key="1">
    <citation type="submission" date="2019-12" db="EMBL/GenBank/DDBJ databases">
        <title>Rhizobium genotypes associated with high levels of biological nitrogen fixation by grain legumes in a temperate-maritime cropping system.</title>
        <authorList>
            <person name="Maluk M."/>
            <person name="Francesc Ferrando Molina F."/>
            <person name="Lopez Del Egido L."/>
            <person name="Lafos M."/>
            <person name="Langarica-Fuentes A."/>
            <person name="Gebre Yohannes G."/>
            <person name="Young M.W."/>
            <person name="Martin P."/>
            <person name="Gantlett R."/>
            <person name="Kenicer G."/>
            <person name="Hawes C."/>
            <person name="Begg G.S."/>
            <person name="Quilliam R.S."/>
            <person name="Squire G.R."/>
            <person name="Poole P.S."/>
            <person name="Young P.W."/>
            <person name="Iannetta P.M."/>
            <person name="James E.K."/>
        </authorList>
    </citation>
    <scope>NUCLEOTIDE SEQUENCE [LARGE SCALE GENOMIC DNA]</scope>
    <source>
        <strain evidence="13 14">JHI1096</strain>
    </source>
</reference>
<dbReference type="InterPro" id="IPR036890">
    <property type="entry name" value="HATPase_C_sf"/>
</dbReference>
<feature type="domain" description="Histidine kinase" evidence="12">
    <location>
        <begin position="227"/>
        <end position="440"/>
    </location>
</feature>
<keyword evidence="9" id="KW-0902">Two-component regulatory system</keyword>
<dbReference type="InterPro" id="IPR004358">
    <property type="entry name" value="Sig_transdc_His_kin-like_C"/>
</dbReference>
<dbReference type="Pfam" id="PF00512">
    <property type="entry name" value="HisKA"/>
    <property type="match status" value="1"/>
</dbReference>